<dbReference type="InterPro" id="IPR036388">
    <property type="entry name" value="WH-like_DNA-bd_sf"/>
</dbReference>
<evidence type="ECO:0000259" key="4">
    <source>
        <dbReference type="SMART" id="SM00895"/>
    </source>
</evidence>
<dbReference type="InterPro" id="IPR036390">
    <property type="entry name" value="WH_DNA-bd_sf"/>
</dbReference>
<dbReference type="InterPro" id="IPR011711">
    <property type="entry name" value="GntR_C"/>
</dbReference>
<keyword evidence="3" id="KW-0804">Transcription</keyword>
<protein>
    <recommendedName>
        <fullName evidence="4">GntR C-terminal domain-containing protein</fullName>
    </recommendedName>
</protein>
<dbReference type="Proteomes" id="UP000194161">
    <property type="component" value="Chromosome"/>
</dbReference>
<dbReference type="Gene3D" id="1.20.120.530">
    <property type="entry name" value="GntR ligand-binding domain-like"/>
    <property type="match status" value="1"/>
</dbReference>
<feature type="domain" description="GntR C-terminal" evidence="4">
    <location>
        <begin position="47"/>
        <end position="177"/>
    </location>
</feature>
<dbReference type="GO" id="GO:0003677">
    <property type="term" value="F:DNA binding"/>
    <property type="evidence" value="ECO:0007669"/>
    <property type="project" value="UniProtKB-KW"/>
</dbReference>
<dbReference type="Pfam" id="PF00392">
    <property type="entry name" value="GntR"/>
    <property type="match status" value="1"/>
</dbReference>
<gene>
    <name evidence="5" type="ORF">CAL15_00595</name>
</gene>
<dbReference type="Pfam" id="PF07729">
    <property type="entry name" value="FCD"/>
    <property type="match status" value="1"/>
</dbReference>
<keyword evidence="6" id="KW-1185">Reference proteome</keyword>
<keyword evidence="2" id="KW-0238">DNA-binding</keyword>
<dbReference type="SUPFAM" id="SSF48008">
    <property type="entry name" value="GntR ligand-binding domain-like"/>
    <property type="match status" value="1"/>
</dbReference>
<evidence type="ECO:0000256" key="3">
    <source>
        <dbReference type="ARBA" id="ARBA00023163"/>
    </source>
</evidence>
<organism evidence="5 6">
    <name type="scientific">Bordetella genomosp. 13</name>
    <dbReference type="NCBI Taxonomy" id="463040"/>
    <lineage>
        <taxon>Bacteria</taxon>
        <taxon>Pseudomonadati</taxon>
        <taxon>Pseudomonadota</taxon>
        <taxon>Betaproteobacteria</taxon>
        <taxon>Burkholderiales</taxon>
        <taxon>Alcaligenaceae</taxon>
        <taxon>Bordetella</taxon>
    </lineage>
</organism>
<evidence type="ECO:0000313" key="5">
    <source>
        <dbReference type="EMBL" id="ARP97215.1"/>
    </source>
</evidence>
<dbReference type="EMBL" id="CP021111">
    <property type="protein sequence ID" value="ARP97215.1"/>
    <property type="molecule type" value="Genomic_DNA"/>
</dbReference>
<dbReference type="GO" id="GO:0003700">
    <property type="term" value="F:DNA-binding transcription factor activity"/>
    <property type="evidence" value="ECO:0007669"/>
    <property type="project" value="InterPro"/>
</dbReference>
<accession>A0A1W6ZIY9</accession>
<dbReference type="PANTHER" id="PTHR43537">
    <property type="entry name" value="TRANSCRIPTIONAL REGULATOR, GNTR FAMILY"/>
    <property type="match status" value="1"/>
</dbReference>
<dbReference type="SUPFAM" id="SSF46785">
    <property type="entry name" value="Winged helix' DNA-binding domain"/>
    <property type="match status" value="1"/>
</dbReference>
<dbReference type="KEGG" id="bgm:CAL15_00595"/>
<dbReference type="PANTHER" id="PTHR43537:SF24">
    <property type="entry name" value="GLUCONATE OPERON TRANSCRIPTIONAL REPRESSOR"/>
    <property type="match status" value="1"/>
</dbReference>
<keyword evidence="1" id="KW-0805">Transcription regulation</keyword>
<name>A0A1W6ZIY9_9BORD</name>
<dbReference type="SMART" id="SM00895">
    <property type="entry name" value="FCD"/>
    <property type="match status" value="1"/>
</dbReference>
<dbReference type="InterPro" id="IPR008920">
    <property type="entry name" value="TF_FadR/GntR_C"/>
</dbReference>
<proteinExistence type="predicted"/>
<evidence type="ECO:0000313" key="6">
    <source>
        <dbReference type="Proteomes" id="UP000194161"/>
    </source>
</evidence>
<evidence type="ECO:0000256" key="1">
    <source>
        <dbReference type="ARBA" id="ARBA00023015"/>
    </source>
</evidence>
<reference evidence="5 6" key="1">
    <citation type="submission" date="2017-05" db="EMBL/GenBank/DDBJ databases">
        <title>Complete and WGS of Bordetella genogroups.</title>
        <authorList>
            <person name="Spilker T."/>
            <person name="LiPuma J."/>
        </authorList>
    </citation>
    <scope>NUCLEOTIDE SEQUENCE [LARGE SCALE GENOMIC DNA]</scope>
    <source>
        <strain evidence="5 6">AU7206</strain>
    </source>
</reference>
<dbReference type="InterPro" id="IPR000524">
    <property type="entry name" value="Tscrpt_reg_HTH_GntR"/>
</dbReference>
<dbReference type="STRING" id="463040.CAL15_00595"/>
<sequence length="191" mass="21429">MQLAEEHAVSRATIREALAHLERGHFVERVPRYGARVIEVDLAEINELYELRGVLLGLASERAARLGETAAIGRFDLAVRALEELAAQGVDAPAYTRAVLDVQDLLIEMACSKWVRMTYDQISNQALWRIMVRNNGMVFASDERRKASAHDWRMLADALVARDPAASEAQARQLIRASGAFLQQLYERKTP</sequence>
<evidence type="ECO:0000256" key="2">
    <source>
        <dbReference type="ARBA" id="ARBA00023125"/>
    </source>
</evidence>
<dbReference type="AlphaFoldDB" id="A0A1W6ZIY9"/>
<dbReference type="Gene3D" id="1.10.10.10">
    <property type="entry name" value="Winged helix-like DNA-binding domain superfamily/Winged helix DNA-binding domain"/>
    <property type="match status" value="1"/>
</dbReference>